<dbReference type="EMBL" id="AZDT01000066">
    <property type="protein sequence ID" value="KRK72813.1"/>
    <property type="molecule type" value="Genomic_DNA"/>
</dbReference>
<evidence type="ECO:0000256" key="1">
    <source>
        <dbReference type="ARBA" id="ARBA00023015"/>
    </source>
</evidence>
<proteinExistence type="predicted"/>
<dbReference type="InterPro" id="IPR036244">
    <property type="entry name" value="TipA-like_antibiotic-bd"/>
</dbReference>
<keyword evidence="2" id="KW-0238">DNA-binding</keyword>
<feature type="domain" description="HTH merR-type" evidence="5">
    <location>
        <begin position="37"/>
        <end position="106"/>
    </location>
</feature>
<evidence type="ECO:0000256" key="2">
    <source>
        <dbReference type="ARBA" id="ARBA00023125"/>
    </source>
</evidence>
<dbReference type="Pfam" id="PF13411">
    <property type="entry name" value="MerR_1"/>
    <property type="match status" value="1"/>
</dbReference>
<dbReference type="InterPro" id="IPR047057">
    <property type="entry name" value="MerR_fam"/>
</dbReference>
<keyword evidence="3" id="KW-0010">Activator</keyword>
<dbReference type="InterPro" id="IPR012925">
    <property type="entry name" value="TipAS_dom"/>
</dbReference>
<dbReference type="AlphaFoldDB" id="A0A0R1JNC5"/>
<name>A0A0R1JNC5_9LACO</name>
<evidence type="ECO:0000256" key="3">
    <source>
        <dbReference type="ARBA" id="ARBA00023159"/>
    </source>
</evidence>
<dbReference type="PROSITE" id="PS50937">
    <property type="entry name" value="HTH_MERR_2"/>
    <property type="match status" value="1"/>
</dbReference>
<keyword evidence="1" id="KW-0805">Transcription regulation</keyword>
<reference evidence="6 7" key="1">
    <citation type="journal article" date="2015" name="Genome Announc.">
        <title>Expanding the biotechnology potential of lactobacilli through comparative genomics of 213 strains and associated genera.</title>
        <authorList>
            <person name="Sun Z."/>
            <person name="Harris H.M."/>
            <person name="McCann A."/>
            <person name="Guo C."/>
            <person name="Argimon S."/>
            <person name="Zhang W."/>
            <person name="Yang X."/>
            <person name="Jeffery I.B."/>
            <person name="Cooney J.C."/>
            <person name="Kagawa T.F."/>
            <person name="Liu W."/>
            <person name="Song Y."/>
            <person name="Salvetti E."/>
            <person name="Wrobel A."/>
            <person name="Rasinkangas P."/>
            <person name="Parkhill J."/>
            <person name="Rea M.C."/>
            <person name="O'Sullivan O."/>
            <person name="Ritari J."/>
            <person name="Douillard F.P."/>
            <person name="Paul Ross R."/>
            <person name="Yang R."/>
            <person name="Briner A.E."/>
            <person name="Felis G.E."/>
            <person name="de Vos W.M."/>
            <person name="Barrangou R."/>
            <person name="Klaenhammer T.R."/>
            <person name="Caufield P.W."/>
            <person name="Cui Y."/>
            <person name="Zhang H."/>
            <person name="O'Toole P.W."/>
        </authorList>
    </citation>
    <scope>NUCLEOTIDE SEQUENCE [LARGE SCALE GENOMIC DNA]</scope>
    <source>
        <strain evidence="6 7">DSM 19117</strain>
    </source>
</reference>
<evidence type="ECO:0000256" key="4">
    <source>
        <dbReference type="ARBA" id="ARBA00023163"/>
    </source>
</evidence>
<dbReference type="PATRIC" id="fig|1423773.3.peg.1047"/>
<dbReference type="InterPro" id="IPR009061">
    <property type="entry name" value="DNA-bd_dom_put_sf"/>
</dbReference>
<gene>
    <name evidence="6" type="ORF">FD30_GL001020</name>
</gene>
<evidence type="ECO:0000313" key="7">
    <source>
        <dbReference type="Proteomes" id="UP000051162"/>
    </source>
</evidence>
<evidence type="ECO:0000259" key="5">
    <source>
        <dbReference type="PROSITE" id="PS50937"/>
    </source>
</evidence>
<dbReference type="SMART" id="SM00422">
    <property type="entry name" value="HTH_MERR"/>
    <property type="match status" value="1"/>
</dbReference>
<dbReference type="GO" id="GO:0003700">
    <property type="term" value="F:DNA-binding transcription factor activity"/>
    <property type="evidence" value="ECO:0007669"/>
    <property type="project" value="InterPro"/>
</dbReference>
<comment type="caution">
    <text evidence="6">The sequence shown here is derived from an EMBL/GenBank/DDBJ whole genome shotgun (WGS) entry which is preliminary data.</text>
</comment>
<dbReference type="PANTHER" id="PTHR30204:SF90">
    <property type="entry name" value="HTH-TYPE TRANSCRIPTIONAL ACTIVATOR MTA"/>
    <property type="match status" value="1"/>
</dbReference>
<dbReference type="InterPro" id="IPR000551">
    <property type="entry name" value="MerR-type_HTH_dom"/>
</dbReference>
<dbReference type="PANTHER" id="PTHR30204">
    <property type="entry name" value="REDOX-CYCLING DRUG-SENSING TRANSCRIPTIONAL ACTIVATOR SOXR"/>
    <property type="match status" value="1"/>
</dbReference>
<dbReference type="CDD" id="cd01106">
    <property type="entry name" value="HTH_TipAL-Mta"/>
    <property type="match status" value="1"/>
</dbReference>
<dbReference type="SUPFAM" id="SSF46955">
    <property type="entry name" value="Putative DNA-binding domain"/>
    <property type="match status" value="1"/>
</dbReference>
<accession>A0A0R1JNC5</accession>
<keyword evidence="7" id="KW-1185">Reference proteome</keyword>
<dbReference type="STRING" id="1423773.FD30_GL001020"/>
<evidence type="ECO:0000313" key="6">
    <source>
        <dbReference type="EMBL" id="KRK72813.1"/>
    </source>
</evidence>
<dbReference type="GO" id="GO:0003677">
    <property type="term" value="F:DNA binding"/>
    <property type="evidence" value="ECO:0007669"/>
    <property type="project" value="UniProtKB-KW"/>
</dbReference>
<sequence length="289" mass="32860">MAGLKTVIEGKLTFLDLDATATCRVGYKQAKEVVPMTYSITQLAALAGLSTRTLRYYDQIGLLRAQRNPTNDYRTYTAAQVDQLQQIRYWQAFGFTLAEIRHLLAQPPAQQDALLRQQREHLVAERTRLTRLLNSLDRTLAAHQGGIPMTDSEKFAAFKQQQVTANQQAYGDEARQRYGQAAVTASQHRFTNLSAEAYQDMQATEQALIDQLRQVSQTQDLASPEAHRVYQLHRQWLCFTWNNYTAAQHRGLAELYRTDARFQAYYAQKVGDPAAGRLLAAIILRYAQD</sequence>
<dbReference type="Gene3D" id="1.10.1660.10">
    <property type="match status" value="1"/>
</dbReference>
<dbReference type="Gene3D" id="1.10.490.50">
    <property type="entry name" value="Antibiotic binding domain of TipA-like multidrug resistance regulators"/>
    <property type="match status" value="1"/>
</dbReference>
<dbReference type="PRINTS" id="PR00040">
    <property type="entry name" value="HTHMERR"/>
</dbReference>
<protein>
    <submittedName>
        <fullName evidence="6">MerR family transcriptional regulator</fullName>
    </submittedName>
</protein>
<organism evidence="6 7">
    <name type="scientific">Levilactobacillus namurensis DSM 19117</name>
    <dbReference type="NCBI Taxonomy" id="1423773"/>
    <lineage>
        <taxon>Bacteria</taxon>
        <taxon>Bacillati</taxon>
        <taxon>Bacillota</taxon>
        <taxon>Bacilli</taxon>
        <taxon>Lactobacillales</taxon>
        <taxon>Lactobacillaceae</taxon>
        <taxon>Levilactobacillus</taxon>
    </lineage>
</organism>
<dbReference type="Proteomes" id="UP000051162">
    <property type="component" value="Unassembled WGS sequence"/>
</dbReference>
<dbReference type="SUPFAM" id="SSF89082">
    <property type="entry name" value="Antibiotic binding domain of TipA-like multidrug resistance regulators"/>
    <property type="match status" value="1"/>
</dbReference>
<dbReference type="Pfam" id="PF07739">
    <property type="entry name" value="TipAS"/>
    <property type="match status" value="1"/>
</dbReference>
<keyword evidence="4" id="KW-0804">Transcription</keyword>